<dbReference type="GO" id="GO:0017046">
    <property type="term" value="F:peptide hormone binding"/>
    <property type="evidence" value="ECO:0007669"/>
    <property type="project" value="TreeGrafter"/>
</dbReference>
<feature type="compositionally biased region" description="Polar residues" evidence="5">
    <location>
        <begin position="139"/>
        <end position="157"/>
    </location>
</feature>
<dbReference type="EMBL" id="OV725079">
    <property type="protein sequence ID" value="CAH1396540.1"/>
    <property type="molecule type" value="Genomic_DNA"/>
</dbReference>
<feature type="region of interest" description="Disordered" evidence="5">
    <location>
        <begin position="134"/>
        <end position="169"/>
    </location>
</feature>
<organism evidence="8 9">
    <name type="scientific">Nezara viridula</name>
    <name type="common">Southern green stink bug</name>
    <name type="synonym">Cimex viridulus</name>
    <dbReference type="NCBI Taxonomy" id="85310"/>
    <lineage>
        <taxon>Eukaryota</taxon>
        <taxon>Metazoa</taxon>
        <taxon>Ecdysozoa</taxon>
        <taxon>Arthropoda</taxon>
        <taxon>Hexapoda</taxon>
        <taxon>Insecta</taxon>
        <taxon>Pterygota</taxon>
        <taxon>Neoptera</taxon>
        <taxon>Paraneoptera</taxon>
        <taxon>Hemiptera</taxon>
        <taxon>Heteroptera</taxon>
        <taxon>Panheteroptera</taxon>
        <taxon>Pentatomomorpha</taxon>
        <taxon>Pentatomoidea</taxon>
        <taxon>Pentatomidae</taxon>
        <taxon>Pentatominae</taxon>
        <taxon>Nezara</taxon>
    </lineage>
</organism>
<dbReference type="Proteomes" id="UP001152798">
    <property type="component" value="Chromosome 3"/>
</dbReference>
<dbReference type="InterPro" id="IPR000832">
    <property type="entry name" value="GPCR_2_secretin-like"/>
</dbReference>
<dbReference type="PROSITE" id="PS50261">
    <property type="entry name" value="G_PROTEIN_RECEP_F2_4"/>
    <property type="match status" value="1"/>
</dbReference>
<dbReference type="PANTHER" id="PTHR45620">
    <property type="entry name" value="PDF RECEPTOR-LIKE PROTEIN-RELATED"/>
    <property type="match status" value="1"/>
</dbReference>
<dbReference type="InterPro" id="IPR017981">
    <property type="entry name" value="GPCR_2-like_7TM"/>
</dbReference>
<evidence type="ECO:0000256" key="1">
    <source>
        <dbReference type="ARBA" id="ARBA00004141"/>
    </source>
</evidence>
<dbReference type="AlphaFoldDB" id="A0A9P0H6S9"/>
<feature type="domain" description="G-protein coupled receptors family 2 profile 2" evidence="7">
    <location>
        <begin position="1"/>
        <end position="83"/>
    </location>
</feature>
<evidence type="ECO:0000259" key="7">
    <source>
        <dbReference type="PROSITE" id="PS50261"/>
    </source>
</evidence>
<dbReference type="GO" id="GO:0007188">
    <property type="term" value="P:adenylate cyclase-modulating G protein-coupled receptor signaling pathway"/>
    <property type="evidence" value="ECO:0007669"/>
    <property type="project" value="TreeGrafter"/>
</dbReference>
<keyword evidence="4 6" id="KW-0472">Membrane</keyword>
<dbReference type="GO" id="GO:0008528">
    <property type="term" value="F:G protein-coupled peptide receptor activity"/>
    <property type="evidence" value="ECO:0007669"/>
    <property type="project" value="TreeGrafter"/>
</dbReference>
<dbReference type="InterPro" id="IPR050332">
    <property type="entry name" value="GPCR_2"/>
</dbReference>
<comment type="subcellular location">
    <subcellularLocation>
        <location evidence="1">Membrane</location>
        <topology evidence="1">Multi-pass membrane protein</topology>
    </subcellularLocation>
</comment>
<dbReference type="GO" id="GO:0005886">
    <property type="term" value="C:plasma membrane"/>
    <property type="evidence" value="ECO:0007669"/>
    <property type="project" value="TreeGrafter"/>
</dbReference>
<dbReference type="GO" id="GO:0007166">
    <property type="term" value="P:cell surface receptor signaling pathway"/>
    <property type="evidence" value="ECO:0007669"/>
    <property type="project" value="InterPro"/>
</dbReference>
<dbReference type="PANTHER" id="PTHR45620:SF15">
    <property type="entry name" value="DIURETIC HORMONE 44 RECEPTOR 1-RELATED"/>
    <property type="match status" value="1"/>
</dbReference>
<feature type="transmembrane region" description="Helical" evidence="6">
    <location>
        <begin position="65"/>
        <end position="82"/>
    </location>
</feature>
<evidence type="ECO:0000256" key="6">
    <source>
        <dbReference type="SAM" id="Phobius"/>
    </source>
</evidence>
<sequence>MTTIVKLDNALPQVLITKLRSANNAETEQYRKGCKALLVLIPLLGITYILFIAGPQSAVYSNIRALLLSTQGLSVGLLYCFLNTEVQNTLRHRWLRWREERSLATRAYAKDMSPNTRTESIRLYSRHEIVPYRKRESTGSESTTMTLVHSSRFSNGPRSPFLQPPSEPV</sequence>
<feature type="transmembrane region" description="Helical" evidence="6">
    <location>
        <begin position="36"/>
        <end position="53"/>
    </location>
</feature>
<reference evidence="8" key="1">
    <citation type="submission" date="2022-01" db="EMBL/GenBank/DDBJ databases">
        <authorList>
            <person name="King R."/>
        </authorList>
    </citation>
    <scope>NUCLEOTIDE SEQUENCE</scope>
</reference>
<evidence type="ECO:0000256" key="3">
    <source>
        <dbReference type="ARBA" id="ARBA00022989"/>
    </source>
</evidence>
<evidence type="ECO:0000256" key="5">
    <source>
        <dbReference type="SAM" id="MobiDB-lite"/>
    </source>
</evidence>
<gene>
    <name evidence="8" type="ORF">NEZAVI_LOCUS6589</name>
</gene>
<proteinExistence type="predicted"/>
<dbReference type="Gene3D" id="1.20.1070.10">
    <property type="entry name" value="Rhodopsin 7-helix transmembrane proteins"/>
    <property type="match status" value="1"/>
</dbReference>
<keyword evidence="3 6" id="KW-1133">Transmembrane helix</keyword>
<evidence type="ECO:0000313" key="9">
    <source>
        <dbReference type="Proteomes" id="UP001152798"/>
    </source>
</evidence>
<accession>A0A9P0H6S9</accession>
<keyword evidence="9" id="KW-1185">Reference proteome</keyword>
<evidence type="ECO:0000256" key="2">
    <source>
        <dbReference type="ARBA" id="ARBA00022692"/>
    </source>
</evidence>
<evidence type="ECO:0000313" key="8">
    <source>
        <dbReference type="EMBL" id="CAH1396540.1"/>
    </source>
</evidence>
<name>A0A9P0H6S9_NEZVI</name>
<keyword evidence="2 6" id="KW-0812">Transmembrane</keyword>
<dbReference type="Pfam" id="PF00002">
    <property type="entry name" value="7tm_2"/>
    <property type="match status" value="1"/>
</dbReference>
<dbReference type="OrthoDB" id="6022368at2759"/>
<evidence type="ECO:0000256" key="4">
    <source>
        <dbReference type="ARBA" id="ARBA00023136"/>
    </source>
</evidence>
<protein>
    <recommendedName>
        <fullName evidence="7">G-protein coupled receptors family 2 profile 2 domain-containing protein</fullName>
    </recommendedName>
</protein>